<dbReference type="Pfam" id="PF13520">
    <property type="entry name" value="AA_permease_2"/>
    <property type="match status" value="1"/>
</dbReference>
<evidence type="ECO:0000256" key="9">
    <source>
        <dbReference type="ARBA" id="ARBA00023157"/>
    </source>
</evidence>
<dbReference type="PANTHER" id="PTHR11785">
    <property type="entry name" value="AMINO ACID TRANSPORTER"/>
    <property type="match status" value="1"/>
</dbReference>
<keyword evidence="6 19" id="KW-0812">Transmembrane</keyword>
<reference evidence="20" key="2">
    <citation type="journal article" date="2021" name="World Allergy Organ. J.">
        <title>Chromosome-level assembly of Dermatophagoides farinae genome and transcriptome reveals two novel allergens Der f 37 and Der f 39.</title>
        <authorList>
            <person name="Chen J."/>
            <person name="Cai Z."/>
            <person name="Fan D."/>
            <person name="Hu J."/>
            <person name="Hou Y."/>
            <person name="He Y."/>
            <person name="Zhang Z."/>
            <person name="Zhao Z."/>
            <person name="Gao P."/>
            <person name="Hu W."/>
            <person name="Sun J."/>
            <person name="Li J."/>
            <person name="Ji K."/>
        </authorList>
    </citation>
    <scope>NUCLEOTIDE SEQUENCE</scope>
    <source>
        <strain evidence="20">JKM2019</strain>
    </source>
</reference>
<feature type="transmembrane region" description="Helical" evidence="19">
    <location>
        <begin position="236"/>
        <end position="257"/>
    </location>
</feature>
<keyword evidence="9" id="KW-1015">Disulfide bond</keyword>
<gene>
    <name evidence="20" type="ORF">HUG17_5298</name>
</gene>
<keyword evidence="4" id="KW-1003">Cell membrane</keyword>
<keyword evidence="5" id="KW-0597">Phosphoprotein</keyword>
<evidence type="ECO:0000256" key="18">
    <source>
        <dbReference type="ARBA" id="ARBA00093193"/>
    </source>
</evidence>
<comment type="subcellular location">
    <subcellularLocation>
        <location evidence="1">Apical cell membrane</location>
        <topology evidence="1">Multi-pass membrane protein</topology>
    </subcellularLocation>
</comment>
<protein>
    <recommendedName>
        <fullName evidence="15">b(0,+)-type amino acid transporter 1</fullName>
    </recommendedName>
    <alternativeName>
        <fullName evidence="16">Glycoprotein-associated amino acid transporter b0,+AT1</fullName>
    </alternativeName>
    <alternativeName>
        <fullName evidence="17">Solute carrier family 7 member 9</fullName>
    </alternativeName>
</protein>
<comment type="catalytic activity">
    <reaction evidence="13">
        <text>L-cysteine(out) + L-arginine(in) = L-cysteine(in) + L-arginine(out)</text>
        <dbReference type="Rhea" id="RHEA:71071"/>
        <dbReference type="ChEBI" id="CHEBI:32682"/>
        <dbReference type="ChEBI" id="CHEBI:35235"/>
    </reaction>
    <physiologicalReaction direction="left-to-right" evidence="13">
        <dbReference type="Rhea" id="RHEA:71072"/>
    </physiologicalReaction>
</comment>
<evidence type="ECO:0000256" key="7">
    <source>
        <dbReference type="ARBA" id="ARBA00022989"/>
    </source>
</evidence>
<reference evidence="20" key="1">
    <citation type="submission" date="2020-06" db="EMBL/GenBank/DDBJ databases">
        <authorList>
            <person name="Ji K."/>
            <person name="Li J."/>
        </authorList>
    </citation>
    <scope>NUCLEOTIDE SEQUENCE</scope>
    <source>
        <strain evidence="20">JKM2019</strain>
        <tissue evidence="20">Whole body</tissue>
    </source>
</reference>
<evidence type="ECO:0000256" key="19">
    <source>
        <dbReference type="SAM" id="Phobius"/>
    </source>
</evidence>
<dbReference type="PANTHER" id="PTHR11785:SF512">
    <property type="entry name" value="SOBREMESA, ISOFORM B"/>
    <property type="match status" value="1"/>
</dbReference>
<evidence type="ECO:0000256" key="5">
    <source>
        <dbReference type="ARBA" id="ARBA00022553"/>
    </source>
</evidence>
<dbReference type="Gene3D" id="1.20.1740.10">
    <property type="entry name" value="Amino acid/polyamine transporter I"/>
    <property type="match status" value="1"/>
</dbReference>
<name>A0A9D4P1J0_DERFA</name>
<dbReference type="GO" id="GO:0015179">
    <property type="term" value="F:L-amino acid transmembrane transporter activity"/>
    <property type="evidence" value="ECO:0007669"/>
    <property type="project" value="TreeGrafter"/>
</dbReference>
<comment type="catalytic activity">
    <reaction evidence="10">
        <text>L-lysine(out) + L-arginine(in) = L-lysine(in) + L-arginine(out)</text>
        <dbReference type="Rhea" id="RHEA:70827"/>
        <dbReference type="ChEBI" id="CHEBI:32551"/>
        <dbReference type="ChEBI" id="CHEBI:32682"/>
    </reaction>
    <physiologicalReaction direction="left-to-right" evidence="10">
        <dbReference type="Rhea" id="RHEA:70828"/>
    </physiologicalReaction>
</comment>
<comment type="catalytic activity">
    <reaction evidence="11">
        <text>L-cystine(out) + L-arginine(in) = L-cystine(in) + L-arginine(out)</text>
        <dbReference type="Rhea" id="RHEA:71075"/>
        <dbReference type="ChEBI" id="CHEBI:32682"/>
        <dbReference type="ChEBI" id="CHEBI:35491"/>
    </reaction>
    <physiologicalReaction direction="left-to-right" evidence="11">
        <dbReference type="Rhea" id="RHEA:71076"/>
    </physiologicalReaction>
</comment>
<evidence type="ECO:0000256" key="12">
    <source>
        <dbReference type="ARBA" id="ARBA00051835"/>
    </source>
</evidence>
<organism evidence="20">
    <name type="scientific">Dermatophagoides farinae</name>
    <name type="common">American house dust mite</name>
    <dbReference type="NCBI Taxonomy" id="6954"/>
    <lineage>
        <taxon>Eukaryota</taxon>
        <taxon>Metazoa</taxon>
        <taxon>Ecdysozoa</taxon>
        <taxon>Arthropoda</taxon>
        <taxon>Chelicerata</taxon>
        <taxon>Arachnida</taxon>
        <taxon>Acari</taxon>
        <taxon>Acariformes</taxon>
        <taxon>Sarcoptiformes</taxon>
        <taxon>Astigmata</taxon>
        <taxon>Psoroptidia</taxon>
        <taxon>Analgoidea</taxon>
        <taxon>Pyroglyphidae</taxon>
        <taxon>Dermatophagoidinae</taxon>
        <taxon>Dermatophagoides</taxon>
    </lineage>
</organism>
<dbReference type="Proteomes" id="UP000828236">
    <property type="component" value="Unassembled WGS sequence"/>
</dbReference>
<evidence type="ECO:0000256" key="11">
    <source>
        <dbReference type="ARBA" id="ARBA00051814"/>
    </source>
</evidence>
<feature type="transmembrane region" description="Helical" evidence="19">
    <location>
        <begin position="496"/>
        <end position="514"/>
    </location>
</feature>
<feature type="transmembrane region" description="Helical" evidence="19">
    <location>
        <begin position="468"/>
        <end position="490"/>
    </location>
</feature>
<comment type="caution">
    <text evidence="20">The sequence shown here is derived from an EMBL/GenBank/DDBJ whole genome shotgun (WGS) entry which is preliminary data.</text>
</comment>
<evidence type="ECO:0000256" key="4">
    <source>
        <dbReference type="ARBA" id="ARBA00022475"/>
    </source>
</evidence>
<feature type="transmembrane region" description="Helical" evidence="19">
    <location>
        <begin position="411"/>
        <end position="428"/>
    </location>
</feature>
<comment type="catalytic activity">
    <reaction evidence="18">
        <text>L-phenylalanine(out) + L-arginine(in) = L-phenylalanine(in) + L-arginine(out)</text>
        <dbReference type="Rhea" id="RHEA:71067"/>
        <dbReference type="ChEBI" id="CHEBI:32682"/>
        <dbReference type="ChEBI" id="CHEBI:58095"/>
    </reaction>
    <physiologicalReaction direction="left-to-right" evidence="18">
        <dbReference type="Rhea" id="RHEA:71068"/>
    </physiologicalReaction>
</comment>
<dbReference type="AlphaFoldDB" id="A0A9D4P1J0"/>
<proteinExistence type="inferred from homology"/>
<dbReference type="InterPro" id="IPR050598">
    <property type="entry name" value="AminoAcid_Transporter"/>
</dbReference>
<feature type="transmembrane region" description="Helical" evidence="19">
    <location>
        <begin position="354"/>
        <end position="374"/>
    </location>
</feature>
<sequence>MVLAMKIKKVFTFHPVLLDICNKSLPKVASNGDLGHAHPTTSNKEKIKIADEKNKTVKNNNHFGSFLSNARNFSEGDVSIVGLKRRVGFISGTALIVGTMIGSGIFVSPKGVLERSGSVGMSLIVWIGSGLISLLGALCYAELGTLITKSGAEYSYILESFGGLLAFLFSWISVFVLKPSMLSIICLTLSEYVVQPFFPECQPNNFAIKLIAIFFIVTITYVNCYSVNLATSTQNIFTAAKLLAIIIIICGGIVHIFQGHTEYISKGFEGSKYEISDIATAFYSGLWAYDGWNNLNYVTEELINPYRNLPLAIICGIPIVTLCYVLVNISYMSVMSTEDILMSDAVAVTWGNQILGFASIIIPISVAFSSFGAGNGSCFTSGRLAFAAAREGHLIDVLSYIDMKRYTPSPALVFNAFLSILLILPSNIESLIDFFSFTAWLFYGATMLALIILRYKSPYKEKFRPYKVHLSLPIIVFLISIYLVIGPIIQNPQIEYLYATLYIVSGLLVYVPFVKYKVKCQRLLNIITWTTQLIFKAVPCEYVPESSPDEEELQESNQPEE</sequence>
<feature type="transmembrane region" description="Helical" evidence="19">
    <location>
        <begin position="119"/>
        <end position="141"/>
    </location>
</feature>
<evidence type="ECO:0000256" key="13">
    <source>
        <dbReference type="ARBA" id="ARBA00052179"/>
    </source>
</evidence>
<evidence type="ECO:0000313" key="20">
    <source>
        <dbReference type="EMBL" id="KAH7642253.1"/>
    </source>
</evidence>
<evidence type="ECO:0000256" key="3">
    <source>
        <dbReference type="ARBA" id="ARBA00022448"/>
    </source>
</evidence>
<evidence type="ECO:0000256" key="1">
    <source>
        <dbReference type="ARBA" id="ARBA00004424"/>
    </source>
</evidence>
<dbReference type="FunFam" id="1.20.1740.10:FF:000015">
    <property type="entry name" value="B(0,+)-type amino acid transporter 1"/>
    <property type="match status" value="1"/>
</dbReference>
<evidence type="ECO:0000256" key="14">
    <source>
        <dbReference type="ARBA" id="ARBA00052732"/>
    </source>
</evidence>
<evidence type="ECO:0000256" key="16">
    <source>
        <dbReference type="ARBA" id="ARBA00079910"/>
    </source>
</evidence>
<evidence type="ECO:0000256" key="2">
    <source>
        <dbReference type="ARBA" id="ARBA00009523"/>
    </source>
</evidence>
<comment type="catalytic activity">
    <reaction evidence="12">
        <text>L-histidine(out) + L-arginine(in) = L-histidine(in) + L-arginine(out)</text>
        <dbReference type="Rhea" id="RHEA:71063"/>
        <dbReference type="ChEBI" id="CHEBI:32682"/>
        <dbReference type="ChEBI" id="CHEBI:57595"/>
    </reaction>
    <physiologicalReaction direction="left-to-right" evidence="12">
        <dbReference type="Rhea" id="RHEA:71064"/>
    </physiologicalReaction>
</comment>
<evidence type="ECO:0000256" key="17">
    <source>
        <dbReference type="ARBA" id="ARBA00083296"/>
    </source>
</evidence>
<dbReference type="GO" id="GO:0016324">
    <property type="term" value="C:apical plasma membrane"/>
    <property type="evidence" value="ECO:0007669"/>
    <property type="project" value="UniProtKB-SubCell"/>
</dbReference>
<evidence type="ECO:0000256" key="6">
    <source>
        <dbReference type="ARBA" id="ARBA00022692"/>
    </source>
</evidence>
<feature type="transmembrane region" description="Helical" evidence="19">
    <location>
        <begin position="434"/>
        <end position="456"/>
    </location>
</feature>
<accession>A0A9D4P1J0</accession>
<dbReference type="EMBL" id="SDOV01000004">
    <property type="protein sequence ID" value="KAH7642253.1"/>
    <property type="molecule type" value="Genomic_DNA"/>
</dbReference>
<comment type="catalytic activity">
    <reaction evidence="14">
        <text>L-leucine(out) + L-arginine(in) = L-leucine(in) + L-arginine(out)</text>
        <dbReference type="Rhea" id="RHEA:71059"/>
        <dbReference type="ChEBI" id="CHEBI:32682"/>
        <dbReference type="ChEBI" id="CHEBI:57427"/>
    </reaction>
    <physiologicalReaction direction="left-to-right" evidence="14">
        <dbReference type="Rhea" id="RHEA:71060"/>
    </physiologicalReaction>
</comment>
<keyword evidence="8 19" id="KW-0472">Membrane</keyword>
<dbReference type="InterPro" id="IPR002293">
    <property type="entry name" value="AA/rel_permease1"/>
</dbReference>
<evidence type="ECO:0000256" key="15">
    <source>
        <dbReference type="ARBA" id="ARBA00074336"/>
    </source>
</evidence>
<feature type="transmembrane region" description="Helical" evidence="19">
    <location>
        <begin position="311"/>
        <end position="334"/>
    </location>
</feature>
<keyword evidence="7 19" id="KW-1133">Transmembrane helix</keyword>
<feature type="transmembrane region" description="Helical" evidence="19">
    <location>
        <begin position="153"/>
        <end position="174"/>
    </location>
</feature>
<feature type="transmembrane region" description="Helical" evidence="19">
    <location>
        <begin position="210"/>
        <end position="230"/>
    </location>
</feature>
<evidence type="ECO:0000256" key="10">
    <source>
        <dbReference type="ARBA" id="ARBA00051323"/>
    </source>
</evidence>
<evidence type="ECO:0000256" key="8">
    <source>
        <dbReference type="ARBA" id="ARBA00023136"/>
    </source>
</evidence>
<feature type="transmembrane region" description="Helical" evidence="19">
    <location>
        <begin position="87"/>
        <end position="107"/>
    </location>
</feature>
<comment type="similarity">
    <text evidence="2">Belongs to the amino acid-polyamine-organocation (APC) superfamily.</text>
</comment>
<keyword evidence="3" id="KW-0813">Transport</keyword>